<evidence type="ECO:0000256" key="4">
    <source>
        <dbReference type="ARBA" id="ARBA00022679"/>
    </source>
</evidence>
<dbReference type="GO" id="GO:0004781">
    <property type="term" value="F:sulfate adenylyltransferase (ATP) activity"/>
    <property type="evidence" value="ECO:0007669"/>
    <property type="project" value="UniProtKB-EC"/>
</dbReference>
<dbReference type="Pfam" id="PF01507">
    <property type="entry name" value="PAPS_reduct"/>
    <property type="match status" value="1"/>
</dbReference>
<sequence>MRNDRLYKLEQQSIYIIREAYAKFRKPGILWSIGKDSTVLLWLARKAFLGYCPLPLIHIDTTFKIPEMIAHRDRIVKDWGLELVIGANREALAAGMNPECGRLVCCGALKTEAFRETVNEHGFDAILLGIRRDEERSRSKERIFSVRNANFEWQYKEQPPELWDQYNVDVPPGAHVRVHPILDWTEVDVWEYIQQEQIPVVTLYFARNGKRYRSLGCWPCTHPIESTASNIPEIVTELKSIGQSERAGRAQDQADAYAMQKLRAKGYM</sequence>
<accession>A0ABZ3ILB5</accession>
<evidence type="ECO:0000256" key="2">
    <source>
        <dbReference type="ARBA" id="ARBA00012391"/>
    </source>
</evidence>
<dbReference type="InterPro" id="IPR050128">
    <property type="entry name" value="Sulfate_adenylyltrnsfr_sub2"/>
</dbReference>
<dbReference type="SUPFAM" id="SSF52402">
    <property type="entry name" value="Adenine nucleotide alpha hydrolases-like"/>
    <property type="match status" value="1"/>
</dbReference>
<keyword evidence="6" id="KW-0547">Nucleotide-binding</keyword>
<evidence type="ECO:0000313" key="11">
    <source>
        <dbReference type="EMBL" id="XFO66476.1"/>
    </source>
</evidence>
<keyword evidence="5 11" id="KW-0548">Nucleotidyltransferase</keyword>
<proteinExistence type="inferred from homology"/>
<dbReference type="PANTHER" id="PTHR43196:SF1">
    <property type="entry name" value="SULFATE ADENYLYLTRANSFERASE SUBUNIT 2"/>
    <property type="match status" value="1"/>
</dbReference>
<dbReference type="EMBL" id="CP155573">
    <property type="protein sequence ID" value="XFO66476.1"/>
    <property type="molecule type" value="Genomic_DNA"/>
</dbReference>
<dbReference type="Gene3D" id="3.40.50.620">
    <property type="entry name" value="HUPs"/>
    <property type="match status" value="1"/>
</dbReference>
<evidence type="ECO:0000256" key="5">
    <source>
        <dbReference type="ARBA" id="ARBA00022695"/>
    </source>
</evidence>
<reference evidence="11" key="1">
    <citation type="submission" date="2024-05" db="EMBL/GenBank/DDBJ databases">
        <title>Isolation and characterization of Sporomusa carbonis sp. nov., a carboxydotrophic hydrogenogen in the genus of Sporomusa isolated from a charcoal burning pile.</title>
        <authorList>
            <person name="Boeer T."/>
            <person name="Rosenbaum F."/>
            <person name="Eysell L."/>
            <person name="Mueller V."/>
            <person name="Daniel R."/>
            <person name="Poehlein A."/>
        </authorList>
    </citation>
    <scope>NUCLEOTIDE SEQUENCE [LARGE SCALE GENOMIC DNA]</scope>
    <source>
        <strain evidence="11">DSM 10669</strain>
    </source>
</reference>
<dbReference type="PIRSF" id="PIRSF002936">
    <property type="entry name" value="CysDAde_trans"/>
    <property type="match status" value="1"/>
</dbReference>
<dbReference type="NCBIfam" id="NF003587">
    <property type="entry name" value="PRK05253.1"/>
    <property type="match status" value="1"/>
</dbReference>
<evidence type="ECO:0000256" key="8">
    <source>
        <dbReference type="ARBA" id="ARBA00030256"/>
    </source>
</evidence>
<name>A0ABZ3ILB5_9FIRM</name>
<protein>
    <recommendedName>
        <fullName evidence="3">Sulfate adenylyltransferase subunit 2</fullName>
        <ecNumber evidence="2">2.7.7.4</ecNumber>
    </recommendedName>
    <alternativeName>
        <fullName evidence="8">ATP-sulfurylase small subunit</fullName>
    </alternativeName>
    <alternativeName>
        <fullName evidence="9">Sulfate adenylate transferase</fullName>
    </alternativeName>
</protein>
<organism evidence="11 12">
    <name type="scientific">Sporomusa silvacetica DSM 10669</name>
    <dbReference type="NCBI Taxonomy" id="1123289"/>
    <lineage>
        <taxon>Bacteria</taxon>
        <taxon>Bacillati</taxon>
        <taxon>Bacillota</taxon>
        <taxon>Negativicutes</taxon>
        <taxon>Selenomonadales</taxon>
        <taxon>Sporomusaceae</taxon>
        <taxon>Sporomusa</taxon>
    </lineage>
</organism>
<dbReference type="InterPro" id="IPR011784">
    <property type="entry name" value="SO4_adenylTrfase_ssu"/>
</dbReference>
<evidence type="ECO:0000256" key="1">
    <source>
        <dbReference type="ARBA" id="ARBA00008885"/>
    </source>
</evidence>
<evidence type="ECO:0000256" key="9">
    <source>
        <dbReference type="ARBA" id="ARBA00031812"/>
    </source>
</evidence>
<dbReference type="RefSeq" id="WP_094602888.1">
    <property type="nucleotide sequence ID" value="NZ_CP155573.1"/>
</dbReference>
<dbReference type="InterPro" id="IPR002500">
    <property type="entry name" value="PAPS_reduct_dom"/>
</dbReference>
<evidence type="ECO:0000256" key="6">
    <source>
        <dbReference type="ARBA" id="ARBA00022741"/>
    </source>
</evidence>
<comment type="similarity">
    <text evidence="1">Belongs to the PAPS reductase family. CysD subfamily.</text>
</comment>
<evidence type="ECO:0000259" key="10">
    <source>
        <dbReference type="Pfam" id="PF01507"/>
    </source>
</evidence>
<keyword evidence="4 11" id="KW-0808">Transferase</keyword>
<dbReference type="Proteomes" id="UP000216752">
    <property type="component" value="Chromosome"/>
</dbReference>
<evidence type="ECO:0000313" key="12">
    <source>
        <dbReference type="Proteomes" id="UP000216752"/>
    </source>
</evidence>
<gene>
    <name evidence="11" type="primary">cysD_1</name>
    <name evidence="11" type="ORF">SPSIL_026260</name>
</gene>
<evidence type="ECO:0000256" key="7">
    <source>
        <dbReference type="ARBA" id="ARBA00022840"/>
    </source>
</evidence>
<evidence type="ECO:0000256" key="3">
    <source>
        <dbReference type="ARBA" id="ARBA00022004"/>
    </source>
</evidence>
<keyword evidence="7" id="KW-0067">ATP-binding</keyword>
<feature type="domain" description="Phosphoadenosine phosphosulphate reductase" evidence="10">
    <location>
        <begin position="29"/>
        <end position="223"/>
    </location>
</feature>
<dbReference type="PANTHER" id="PTHR43196">
    <property type="entry name" value="SULFATE ADENYLYLTRANSFERASE SUBUNIT 2"/>
    <property type="match status" value="1"/>
</dbReference>
<dbReference type="InterPro" id="IPR014729">
    <property type="entry name" value="Rossmann-like_a/b/a_fold"/>
</dbReference>
<dbReference type="EC" id="2.7.7.4" evidence="2"/>
<keyword evidence="12" id="KW-1185">Reference proteome</keyword>